<geneLocation type="plasmid" evidence="7">
    <name>puw386</name>
</geneLocation>
<proteinExistence type="predicted"/>
<dbReference type="InterPro" id="IPR056823">
    <property type="entry name" value="TEN-like_YD-shell"/>
</dbReference>
<dbReference type="Pfam" id="PF03412">
    <property type="entry name" value="Peptidase_C39"/>
    <property type="match status" value="1"/>
</dbReference>
<dbReference type="CDD" id="cd02259">
    <property type="entry name" value="Peptidase_C39_like"/>
    <property type="match status" value="1"/>
</dbReference>
<dbReference type="Pfam" id="PF25023">
    <property type="entry name" value="TEN_YD-shell"/>
    <property type="match status" value="1"/>
</dbReference>
<feature type="signal peptide" evidence="3">
    <location>
        <begin position="1"/>
        <end position="34"/>
    </location>
</feature>
<feature type="region of interest" description="Disordered" evidence="2">
    <location>
        <begin position="360"/>
        <end position="379"/>
    </location>
</feature>
<evidence type="ECO:0000259" key="5">
    <source>
        <dbReference type="Pfam" id="PF25023"/>
    </source>
</evidence>
<feature type="chain" id="PRO_5041660582" evidence="3">
    <location>
        <begin position="35"/>
        <end position="1734"/>
    </location>
</feature>
<dbReference type="PANTHER" id="PTHR32305:SF15">
    <property type="entry name" value="PROTEIN RHSA-RELATED"/>
    <property type="match status" value="1"/>
</dbReference>
<evidence type="ECO:0000259" key="4">
    <source>
        <dbReference type="Pfam" id="PF03412"/>
    </source>
</evidence>
<dbReference type="InterPro" id="IPR005074">
    <property type="entry name" value="Peptidase_C39"/>
</dbReference>
<keyword evidence="1" id="KW-0677">Repeat</keyword>
<evidence type="ECO:0000313" key="6">
    <source>
        <dbReference type="EMBL" id="QCX51434.1"/>
    </source>
</evidence>
<dbReference type="GO" id="GO:0016020">
    <property type="term" value="C:membrane"/>
    <property type="evidence" value="ECO:0007669"/>
    <property type="project" value="InterPro"/>
</dbReference>
<dbReference type="GO" id="GO:0005524">
    <property type="term" value="F:ATP binding"/>
    <property type="evidence" value="ECO:0007669"/>
    <property type="project" value="InterPro"/>
</dbReference>
<dbReference type="NCBIfam" id="TIGR01643">
    <property type="entry name" value="YD_repeat_2x"/>
    <property type="match status" value="10"/>
</dbReference>
<evidence type="ECO:0000256" key="1">
    <source>
        <dbReference type="ARBA" id="ARBA00022737"/>
    </source>
</evidence>
<reference evidence="6 7" key="1">
    <citation type="submission" date="2019-04" db="EMBL/GenBank/DDBJ databases">
        <title>Complete Genome of UW386 and Higher Quality Genome of UW700.</title>
        <authorList>
            <person name="Jacobs J."/>
            <person name="Perez A."/>
            <person name="Steidl O."/>
            <person name="Allen C."/>
        </authorList>
    </citation>
    <scope>NUCLEOTIDE SEQUENCE [LARGE SCALE GENOMIC DNA]</scope>
    <source>
        <strain evidence="6 7">UW386</strain>
        <plasmid evidence="7">puw386</plasmid>
    </source>
</reference>
<dbReference type="Proteomes" id="UP000310553">
    <property type="component" value="Plasmid pUW386"/>
</dbReference>
<feature type="region of interest" description="Disordered" evidence="2">
    <location>
        <begin position="1207"/>
        <end position="1241"/>
    </location>
</feature>
<gene>
    <name evidence="6" type="ORF">E7Z57_20465</name>
</gene>
<dbReference type="InterPro" id="IPR022385">
    <property type="entry name" value="Rhs_assc_core"/>
</dbReference>
<sequence length="1734" mass="189010">MLLSSSRLVERPLARVVASLFVLGAFGAATPSLAAATQPTNVSWLETQIRTAKLFEEPLVATGPSSAEEQQALWQALEQYRASGSAEHIAPLQAFLDAYPDSPWNLALRTNLGLTYYQLGYFSRAIDAWESAWRESRALSQPQAKRLADRALGELLRMHARLGHADRVEALLKESKDRPLQGPATEAVAGAREGLWMMRNDHGVAYLCGPMALKSILQAQGADPARIAALDAVRSGPHGITLETVGELARRVQLPYTIARRAPGTPIPLPAVVHWKVNHYAAIIGEEGGRYHLKDPTFGRDLWISKDALESETSNYFVIPEQAAKQPGWSQVALADAQQIVGMGATTAVDNARTTPADPKACDCEAQGQEASSAGDANSGMANVGMPRYNVHAMLVSLNLVDTPVGYSPPKGPAVGFTLTYNQRDANQPANFTYANLGPKWTFNWLSFIQDDPGSPGSNVMRYVAGGGAVFPSGYNGSAFSPDAQDQSVLVRTSATSYERRLKDGSREIYAQPDGATFYPRRVFLTQIVDRQGNAVTLSYDSQQRLTAITDATGKRTTLTYGNASNNTLITQITDPFGRTARLGYDASGRLSDITDAIGMKSSFSYDAGTFINAMTTPYGTTKFAYGENGVQRWINITNPQGATERVEYRHQAPGISYTESQTPGGMSVFNTFINYRNTFYWNADAYAQAPDDYTKARITHWLHTNNINMTAGVIESTKQPLENRVWYTYANQPFPAGIGSTEQPLAAARVLDDGSTQLIRYSYNAQGSVTSQTDAAGRQTLYEYAGNGIDALRVKQVNGGSADLLAEYTYNDQHEPLTYRDAAGQLTTYTYNTAGQKTSETNALGQTVRWEYDANGFLQRVVNANGKPAASYTYDAIGRVASQTDSEGRTVKYQYDALNRLTLTQYPDGTTRRQTWDKLDLVSTTDRLGRVTRYTYDSARHLMQVTDPLGRRIQYGYYPNGKLKTLTDAAGNVTTWQRDIQGRVIGKTYADGKGDTLAYEATTSRLKRITDALGQSKTFSYTMDDRVAALDYSGATNPTASVSYRYDSAYPRISSVTDGVGSHNYSYNAAGSLGANQLSEETVPGQSDTLRTQYDALGRPTERRIGSLSETWTYDPLGRKVGHGTPLGQFSYAYLGETGQTSSQQLEGSSLRTAYRYEDNRNDRRLKAIDNAGAMKGGWSGGFGDRDQDQDALAGSLHMQGGRMPMGGDGWHDGGRWNEGDRGHEGGRRNEGDRWHEGGRHGDYGHHERAPWPPFGHGHGGTMGARASSFFYETDAENRIVSMLEAGREGPKPHWYRYDVADRLLADDSRSWNDRRYSYDAADNRTGAFSRQAKQMIVPNALNQMQTVNGQPTQYDVAGNLLEDEARQYDWDAEHRLIRIRYKAQAGKETRFGYDGLGRRTVITEVDGTGTTETHYIWCGEVICQKRDANGQLLRAYYPEGEYGPEIGKRVAKADAGIEADEDGDERYGRDRDGDDGKSDQPTETTGSLIYARNHLGSVTDTLTPNGRAVTHTEYGPYGELVKSQGRAEYRADFGYAGMQYHAASGMYLTQYRAYDPGTGRWVSRDPIGELGGINLYAYVGGNPLSNIDPRGLQAYPIPGPGPVPAPGGGVSAPGGSRGSTDPVTGMPISSPSRPSIKIPSVSTICLIAPAICATANVIAATSKPGSKPKDCPSGTRPIDKVPGLGKDEVHDIKGGVGAGPRDWTGIAPNGDVITGDSEGNAVNHGNYNDYLP</sequence>
<feature type="domain" description="Teneurin-like YD-shell" evidence="5">
    <location>
        <begin position="1296"/>
        <end position="1409"/>
    </location>
</feature>
<dbReference type="Pfam" id="PF05593">
    <property type="entry name" value="RHS_repeat"/>
    <property type="match status" value="6"/>
</dbReference>
<dbReference type="EMBL" id="CP039340">
    <property type="protein sequence ID" value="QCX51434.1"/>
    <property type="molecule type" value="Genomic_DNA"/>
</dbReference>
<feature type="compositionally biased region" description="Basic and acidic residues" evidence="2">
    <location>
        <begin position="1211"/>
        <end position="1241"/>
    </location>
</feature>
<accession>A0AA92EG56</accession>
<feature type="compositionally biased region" description="Basic and acidic residues" evidence="2">
    <location>
        <begin position="1467"/>
        <end position="1482"/>
    </location>
</feature>
<dbReference type="GO" id="GO:0008233">
    <property type="term" value="F:peptidase activity"/>
    <property type="evidence" value="ECO:0007669"/>
    <property type="project" value="InterPro"/>
</dbReference>
<evidence type="ECO:0000313" key="7">
    <source>
        <dbReference type="Proteomes" id="UP000310553"/>
    </source>
</evidence>
<feature type="region of interest" description="Disordered" evidence="2">
    <location>
        <begin position="1601"/>
        <end position="1637"/>
    </location>
</feature>
<dbReference type="NCBIfam" id="TIGR03696">
    <property type="entry name" value="Rhs_assc_core"/>
    <property type="match status" value="1"/>
</dbReference>
<keyword evidence="6" id="KW-0614">Plasmid</keyword>
<feature type="domain" description="Peptidase C39" evidence="4">
    <location>
        <begin position="208"/>
        <end position="323"/>
    </location>
</feature>
<organism evidence="6 7">
    <name type="scientific">Ralstonia solanacearum</name>
    <name type="common">Pseudomonas solanacearum</name>
    <dbReference type="NCBI Taxonomy" id="305"/>
    <lineage>
        <taxon>Bacteria</taxon>
        <taxon>Pseudomonadati</taxon>
        <taxon>Pseudomonadota</taxon>
        <taxon>Betaproteobacteria</taxon>
        <taxon>Burkholderiales</taxon>
        <taxon>Burkholderiaceae</taxon>
        <taxon>Ralstonia</taxon>
        <taxon>Ralstonia solanacearum species complex</taxon>
    </lineage>
</organism>
<dbReference type="GO" id="GO:0006508">
    <property type="term" value="P:proteolysis"/>
    <property type="evidence" value="ECO:0007669"/>
    <property type="project" value="InterPro"/>
</dbReference>
<dbReference type="Gene3D" id="2.180.10.10">
    <property type="entry name" value="RHS repeat-associated core"/>
    <property type="match status" value="3"/>
</dbReference>
<dbReference type="InterPro" id="IPR031325">
    <property type="entry name" value="RHS_repeat"/>
</dbReference>
<dbReference type="Gene3D" id="3.90.70.10">
    <property type="entry name" value="Cysteine proteinases"/>
    <property type="match status" value="1"/>
</dbReference>
<feature type="region of interest" description="Disordered" evidence="2">
    <location>
        <begin position="1454"/>
        <end position="1489"/>
    </location>
</feature>
<keyword evidence="3" id="KW-0732">Signal</keyword>
<dbReference type="InterPro" id="IPR011990">
    <property type="entry name" value="TPR-like_helical_dom_sf"/>
</dbReference>
<dbReference type="PANTHER" id="PTHR32305">
    <property type="match status" value="1"/>
</dbReference>
<dbReference type="InterPro" id="IPR050708">
    <property type="entry name" value="T6SS_VgrG/RHS"/>
</dbReference>
<evidence type="ECO:0000256" key="2">
    <source>
        <dbReference type="SAM" id="MobiDB-lite"/>
    </source>
</evidence>
<dbReference type="InterPro" id="IPR006530">
    <property type="entry name" value="YD"/>
</dbReference>
<evidence type="ECO:0000256" key="3">
    <source>
        <dbReference type="SAM" id="SignalP"/>
    </source>
</evidence>
<feature type="region of interest" description="Disordered" evidence="2">
    <location>
        <begin position="1663"/>
        <end position="1734"/>
    </location>
</feature>
<protein>
    <submittedName>
        <fullName evidence="6">RHS repeat protein</fullName>
    </submittedName>
</protein>
<feature type="compositionally biased region" description="Gly residues" evidence="2">
    <location>
        <begin position="1608"/>
        <end position="1619"/>
    </location>
</feature>
<name>A0AA92EG56_RALSL</name>
<dbReference type="Gene3D" id="1.25.40.10">
    <property type="entry name" value="Tetratricopeptide repeat domain"/>
    <property type="match status" value="1"/>
</dbReference>